<dbReference type="AlphaFoldDB" id="A0A1G1XZK9"/>
<evidence type="ECO:0000256" key="3">
    <source>
        <dbReference type="ARBA" id="ARBA00022605"/>
    </source>
</evidence>
<feature type="active site" description="Nucleophile" evidence="10 11">
    <location>
        <position position="81"/>
    </location>
</feature>
<keyword evidence="13" id="KW-0808">Transferase</keyword>
<dbReference type="PIRSF" id="PIRSF000495">
    <property type="entry name" value="Amidotransf_hisH"/>
    <property type="match status" value="1"/>
</dbReference>
<name>A0A1G1XZK9_9BACT</name>
<comment type="subunit">
    <text evidence="2 10">Heterodimer of HisH and HisF.</text>
</comment>
<dbReference type="InterPro" id="IPR017926">
    <property type="entry name" value="GATASE"/>
</dbReference>
<comment type="catalytic activity">
    <reaction evidence="9 10">
        <text>L-glutamine + H2O = L-glutamate + NH4(+)</text>
        <dbReference type="Rhea" id="RHEA:15889"/>
        <dbReference type="ChEBI" id="CHEBI:15377"/>
        <dbReference type="ChEBI" id="CHEBI:28938"/>
        <dbReference type="ChEBI" id="CHEBI:29985"/>
        <dbReference type="ChEBI" id="CHEBI:58359"/>
        <dbReference type="EC" id="3.5.1.2"/>
    </reaction>
</comment>
<dbReference type="PANTHER" id="PTHR42701">
    <property type="entry name" value="IMIDAZOLE GLYCEROL PHOSPHATE SYNTHASE SUBUNIT HISH"/>
    <property type="match status" value="1"/>
</dbReference>
<accession>A0A1G1XZK9</accession>
<evidence type="ECO:0000256" key="1">
    <source>
        <dbReference type="ARBA" id="ARBA00005091"/>
    </source>
</evidence>
<dbReference type="HAMAP" id="MF_00278">
    <property type="entry name" value="HisH"/>
    <property type="match status" value="1"/>
</dbReference>
<dbReference type="GO" id="GO:0000105">
    <property type="term" value="P:L-histidine biosynthetic process"/>
    <property type="evidence" value="ECO:0007669"/>
    <property type="project" value="UniProtKB-UniRule"/>
</dbReference>
<evidence type="ECO:0000256" key="7">
    <source>
        <dbReference type="ARBA" id="ARBA00023239"/>
    </source>
</evidence>
<feature type="active site" evidence="10 11">
    <location>
        <position position="184"/>
    </location>
</feature>
<comment type="subcellular location">
    <subcellularLocation>
        <location evidence="10">Cytoplasm</location>
    </subcellularLocation>
</comment>
<dbReference type="PROSITE" id="PS51273">
    <property type="entry name" value="GATASE_TYPE_1"/>
    <property type="match status" value="1"/>
</dbReference>
<feature type="domain" description="Glutamine amidotransferase" evidence="12">
    <location>
        <begin position="5"/>
        <end position="200"/>
    </location>
</feature>
<keyword evidence="7 10" id="KW-0456">Lyase</keyword>
<evidence type="ECO:0000256" key="9">
    <source>
        <dbReference type="ARBA" id="ARBA00049534"/>
    </source>
</evidence>
<gene>
    <name evidence="10" type="primary">hisH</name>
    <name evidence="13" type="ORF">A2744_02410</name>
</gene>
<dbReference type="Proteomes" id="UP000178240">
    <property type="component" value="Unassembled WGS sequence"/>
</dbReference>
<dbReference type="GO" id="GO:0000107">
    <property type="term" value="F:imidazoleglycerol-phosphate synthase activity"/>
    <property type="evidence" value="ECO:0007669"/>
    <property type="project" value="UniProtKB-UniRule"/>
</dbReference>
<dbReference type="UniPathway" id="UPA00031">
    <property type="reaction ID" value="UER00010"/>
</dbReference>
<dbReference type="Gene3D" id="3.40.50.880">
    <property type="match status" value="1"/>
</dbReference>
<keyword evidence="3 10" id="KW-0028">Amino-acid biosynthesis</keyword>
<evidence type="ECO:0000259" key="12">
    <source>
        <dbReference type="Pfam" id="PF00117"/>
    </source>
</evidence>
<comment type="caution">
    <text evidence="13">The sequence shown here is derived from an EMBL/GenBank/DDBJ whole genome shotgun (WGS) entry which is preliminary data.</text>
</comment>
<keyword evidence="6 10" id="KW-0368">Histidine biosynthesis</keyword>
<dbReference type="Pfam" id="PF00117">
    <property type="entry name" value="GATase"/>
    <property type="match status" value="1"/>
</dbReference>
<keyword evidence="10" id="KW-0963">Cytoplasm</keyword>
<dbReference type="CDD" id="cd01748">
    <property type="entry name" value="GATase1_IGP_Synthase"/>
    <property type="match status" value="1"/>
</dbReference>
<organism evidence="13 14">
    <name type="scientific">Candidatus Buchananbacteria bacterium RIFCSPHIGHO2_01_FULL_44_11</name>
    <dbReference type="NCBI Taxonomy" id="1797535"/>
    <lineage>
        <taxon>Bacteria</taxon>
        <taxon>Candidatus Buchananiibacteriota</taxon>
    </lineage>
</organism>
<evidence type="ECO:0000256" key="5">
    <source>
        <dbReference type="ARBA" id="ARBA00022962"/>
    </source>
</evidence>
<comment type="function">
    <text evidence="10">IGPS catalyzes the conversion of PRFAR and glutamine to IGP, AICAR and glutamate. The HisH subunit catalyzes the hydrolysis of glutamine to glutamate and ammonia as part of the synthesis of IGP and AICAR. The resulting ammonia molecule is channeled to the active site of HisF.</text>
</comment>
<keyword evidence="4 10" id="KW-0378">Hydrolase</keyword>
<keyword evidence="5 10" id="KW-0315">Glutamine amidotransferase</keyword>
<evidence type="ECO:0000256" key="10">
    <source>
        <dbReference type="HAMAP-Rule" id="MF_00278"/>
    </source>
</evidence>
<dbReference type="InterPro" id="IPR029062">
    <property type="entry name" value="Class_I_gatase-like"/>
</dbReference>
<dbReference type="STRING" id="1797535.A2744_02410"/>
<protein>
    <recommendedName>
        <fullName evidence="10">Imidazole glycerol phosphate synthase subunit HisH</fullName>
        <ecNumber evidence="10">4.3.2.10</ecNumber>
    </recommendedName>
    <alternativeName>
        <fullName evidence="10">IGP synthase glutaminase subunit</fullName>
        <ecNumber evidence="10">3.5.1.2</ecNumber>
    </alternativeName>
    <alternativeName>
        <fullName evidence="10">IGP synthase subunit HisH</fullName>
    </alternativeName>
    <alternativeName>
        <fullName evidence="10">ImGP synthase subunit HisH</fullName>
        <shortName evidence="10">IGPS subunit HisH</shortName>
    </alternativeName>
</protein>
<proteinExistence type="inferred from homology"/>
<evidence type="ECO:0000256" key="2">
    <source>
        <dbReference type="ARBA" id="ARBA00011152"/>
    </source>
</evidence>
<dbReference type="SUPFAM" id="SSF52317">
    <property type="entry name" value="Class I glutamine amidotransferase-like"/>
    <property type="match status" value="1"/>
</dbReference>
<dbReference type="EC" id="3.5.1.2" evidence="10"/>
<dbReference type="EC" id="4.3.2.10" evidence="10"/>
<reference evidence="13 14" key="1">
    <citation type="journal article" date="2016" name="Nat. Commun.">
        <title>Thousands of microbial genomes shed light on interconnected biogeochemical processes in an aquifer system.</title>
        <authorList>
            <person name="Anantharaman K."/>
            <person name="Brown C.T."/>
            <person name="Hug L.A."/>
            <person name="Sharon I."/>
            <person name="Castelle C.J."/>
            <person name="Probst A.J."/>
            <person name="Thomas B.C."/>
            <person name="Singh A."/>
            <person name="Wilkins M.J."/>
            <person name="Karaoz U."/>
            <person name="Brodie E.L."/>
            <person name="Williams K.H."/>
            <person name="Hubbard S.S."/>
            <person name="Banfield J.F."/>
        </authorList>
    </citation>
    <scope>NUCLEOTIDE SEQUENCE [LARGE SCALE GENOMIC DNA]</scope>
</reference>
<dbReference type="PANTHER" id="PTHR42701:SF1">
    <property type="entry name" value="IMIDAZOLE GLYCEROL PHOSPHATE SYNTHASE SUBUNIT HISH"/>
    <property type="match status" value="1"/>
</dbReference>
<evidence type="ECO:0000256" key="4">
    <source>
        <dbReference type="ARBA" id="ARBA00022801"/>
    </source>
</evidence>
<evidence type="ECO:0000256" key="6">
    <source>
        <dbReference type="ARBA" id="ARBA00023102"/>
    </source>
</evidence>
<sequence>MLVIIDYKMGNVASVAKTFKAIYPDQVLVSNAAADIDQARFIVLPGVGAFGDGMSNLRQLGLVEILNDKVLKGKTPFLGICLGMQLLAEVGNEFGRHDGLGWIQGEVVKLQTANNLRLPHVGWNEIIVQKDDALLRDLLDNNFYFVHSYHLKVADSSLVTSTCDYGQPFVATIRKDNIFATQFHPEKSQTAGLKLLHNFLNLSGHA</sequence>
<evidence type="ECO:0000313" key="14">
    <source>
        <dbReference type="Proteomes" id="UP000178240"/>
    </source>
</evidence>
<evidence type="ECO:0000256" key="8">
    <source>
        <dbReference type="ARBA" id="ARBA00047838"/>
    </source>
</evidence>
<feature type="active site" evidence="10 11">
    <location>
        <position position="186"/>
    </location>
</feature>
<dbReference type="GO" id="GO:0005737">
    <property type="term" value="C:cytoplasm"/>
    <property type="evidence" value="ECO:0007669"/>
    <property type="project" value="UniProtKB-SubCell"/>
</dbReference>
<evidence type="ECO:0000313" key="13">
    <source>
        <dbReference type="EMBL" id="OGY45519.1"/>
    </source>
</evidence>
<dbReference type="InterPro" id="IPR010139">
    <property type="entry name" value="Imidazole-glycPsynth_HisH"/>
</dbReference>
<evidence type="ECO:0000256" key="11">
    <source>
        <dbReference type="PIRSR" id="PIRSR000495-1"/>
    </source>
</evidence>
<dbReference type="EMBL" id="MHIE01000019">
    <property type="protein sequence ID" value="OGY45519.1"/>
    <property type="molecule type" value="Genomic_DNA"/>
</dbReference>
<dbReference type="GO" id="GO:0004359">
    <property type="term" value="F:glutaminase activity"/>
    <property type="evidence" value="ECO:0007669"/>
    <property type="project" value="UniProtKB-EC"/>
</dbReference>
<comment type="pathway">
    <text evidence="1 10">Amino-acid biosynthesis; L-histidine biosynthesis; L-histidine from 5-phospho-alpha-D-ribose 1-diphosphate: step 5/9.</text>
</comment>
<comment type="catalytic activity">
    <reaction evidence="8 10">
        <text>5-[(5-phospho-1-deoxy-D-ribulos-1-ylimino)methylamino]-1-(5-phospho-beta-D-ribosyl)imidazole-4-carboxamide + L-glutamine = D-erythro-1-(imidazol-4-yl)glycerol 3-phosphate + 5-amino-1-(5-phospho-beta-D-ribosyl)imidazole-4-carboxamide + L-glutamate + H(+)</text>
        <dbReference type="Rhea" id="RHEA:24793"/>
        <dbReference type="ChEBI" id="CHEBI:15378"/>
        <dbReference type="ChEBI" id="CHEBI:29985"/>
        <dbReference type="ChEBI" id="CHEBI:58278"/>
        <dbReference type="ChEBI" id="CHEBI:58359"/>
        <dbReference type="ChEBI" id="CHEBI:58475"/>
        <dbReference type="ChEBI" id="CHEBI:58525"/>
        <dbReference type="EC" id="4.3.2.10"/>
    </reaction>
</comment>
<dbReference type="NCBIfam" id="TIGR01855">
    <property type="entry name" value="IMP_synth_hisH"/>
    <property type="match status" value="1"/>
</dbReference>
<dbReference type="GO" id="GO:0016829">
    <property type="term" value="F:lyase activity"/>
    <property type="evidence" value="ECO:0007669"/>
    <property type="project" value="UniProtKB-KW"/>
</dbReference>